<protein>
    <submittedName>
        <fullName evidence="1">6872_t:CDS:1</fullName>
    </submittedName>
</protein>
<feature type="non-terminal residue" evidence="1">
    <location>
        <position position="1"/>
    </location>
</feature>
<feature type="non-terminal residue" evidence="1">
    <location>
        <position position="146"/>
    </location>
</feature>
<comment type="caution">
    <text evidence="1">The sequence shown here is derived from an EMBL/GenBank/DDBJ whole genome shotgun (WGS) entry which is preliminary data.</text>
</comment>
<keyword evidence="2" id="KW-1185">Reference proteome</keyword>
<reference evidence="1" key="1">
    <citation type="submission" date="2021-06" db="EMBL/GenBank/DDBJ databases">
        <authorList>
            <person name="Kallberg Y."/>
            <person name="Tangrot J."/>
            <person name="Rosling A."/>
        </authorList>
    </citation>
    <scope>NUCLEOTIDE SEQUENCE</scope>
    <source>
        <strain evidence="1">IL203A</strain>
    </source>
</reference>
<name>A0ACA9R3J4_9GLOM</name>
<evidence type="ECO:0000313" key="1">
    <source>
        <dbReference type="EMBL" id="CAG8775547.1"/>
    </source>
</evidence>
<proteinExistence type="predicted"/>
<dbReference type="EMBL" id="CAJVPU010059565">
    <property type="protein sequence ID" value="CAG8775547.1"/>
    <property type="molecule type" value="Genomic_DNA"/>
</dbReference>
<sequence>FDFYKEQTDVKTVPKNYKEIGKTGKTWKEIEKRKDEIPDKLYKKLRDTRIDSYDYLDLKLKLIVATSWESYTTKYNESSIRKLDLSKSLEKDLLEIRKKRLNTALEKKDYVLNNIVKNLTECQDEKIYNSLLQEWEEKSFIVFEEF</sequence>
<accession>A0ACA9R3J4</accession>
<evidence type="ECO:0000313" key="2">
    <source>
        <dbReference type="Proteomes" id="UP000789702"/>
    </source>
</evidence>
<gene>
    <name evidence="1" type="ORF">DHETER_LOCUS16095</name>
</gene>
<dbReference type="Proteomes" id="UP000789702">
    <property type="component" value="Unassembled WGS sequence"/>
</dbReference>
<organism evidence="1 2">
    <name type="scientific">Dentiscutata heterogama</name>
    <dbReference type="NCBI Taxonomy" id="1316150"/>
    <lineage>
        <taxon>Eukaryota</taxon>
        <taxon>Fungi</taxon>
        <taxon>Fungi incertae sedis</taxon>
        <taxon>Mucoromycota</taxon>
        <taxon>Glomeromycotina</taxon>
        <taxon>Glomeromycetes</taxon>
        <taxon>Diversisporales</taxon>
        <taxon>Gigasporaceae</taxon>
        <taxon>Dentiscutata</taxon>
    </lineage>
</organism>